<sequence>MNAATAAVIIEIVGGIVPFDETEREHIDQTLSWPASTDDVLRRVKPDTPPRHLVSYVVLVDPDARRTTPVPSGVSVPAAHGTGTPMQKRGAATPERSDPHAEQSAT</sequence>
<dbReference type="EMBL" id="CP046171">
    <property type="protein sequence ID" value="QIS02738.1"/>
    <property type="molecule type" value="Genomic_DNA"/>
</dbReference>
<evidence type="ECO:0000256" key="1">
    <source>
        <dbReference type="SAM" id="MobiDB-lite"/>
    </source>
</evidence>
<reference evidence="2 3" key="1">
    <citation type="journal article" date="2019" name="ACS Chem. Biol.">
        <title>Identification and Mobilization of a Cryptic Antibiotic Biosynthesis Gene Locus from a Human-Pathogenic Nocardia Isolate.</title>
        <authorList>
            <person name="Herisse M."/>
            <person name="Ishida K."/>
            <person name="Porter J.L."/>
            <person name="Howden B."/>
            <person name="Hertweck C."/>
            <person name="Stinear T.P."/>
            <person name="Pidot S.J."/>
        </authorList>
    </citation>
    <scope>NUCLEOTIDE SEQUENCE [LARGE SCALE GENOMIC DNA]</scope>
    <source>
        <strain evidence="2 3">AUSMDU00024985</strain>
    </source>
</reference>
<dbReference type="AlphaFoldDB" id="A0A6G9XPA5"/>
<organism evidence="2 3">
    <name type="scientific">Nocardia brasiliensis</name>
    <dbReference type="NCBI Taxonomy" id="37326"/>
    <lineage>
        <taxon>Bacteria</taxon>
        <taxon>Bacillati</taxon>
        <taxon>Actinomycetota</taxon>
        <taxon>Actinomycetes</taxon>
        <taxon>Mycobacteriales</taxon>
        <taxon>Nocardiaceae</taxon>
        <taxon>Nocardia</taxon>
    </lineage>
</organism>
<accession>A0A6G9XPA5</accession>
<gene>
    <name evidence="2" type="ORF">F5X71_10760</name>
</gene>
<feature type="region of interest" description="Disordered" evidence="1">
    <location>
        <begin position="64"/>
        <end position="106"/>
    </location>
</feature>
<dbReference type="RefSeq" id="WP_167461817.1">
    <property type="nucleotide sequence ID" value="NZ_CP046171.1"/>
</dbReference>
<evidence type="ECO:0000313" key="2">
    <source>
        <dbReference type="EMBL" id="QIS02738.1"/>
    </source>
</evidence>
<name>A0A6G9XPA5_NOCBR</name>
<feature type="compositionally biased region" description="Basic and acidic residues" evidence="1">
    <location>
        <begin position="95"/>
        <end position="106"/>
    </location>
</feature>
<dbReference type="Proteomes" id="UP000501705">
    <property type="component" value="Chromosome"/>
</dbReference>
<evidence type="ECO:0000313" key="3">
    <source>
        <dbReference type="Proteomes" id="UP000501705"/>
    </source>
</evidence>
<protein>
    <submittedName>
        <fullName evidence="2">Uncharacterized protein</fullName>
    </submittedName>
</protein>
<proteinExistence type="predicted"/>